<evidence type="ECO:0000313" key="2">
    <source>
        <dbReference type="Proteomes" id="UP000067206"/>
    </source>
</evidence>
<proteinExistence type="predicted"/>
<dbReference type="PATRIC" id="fig|1682.24.peg.1131"/>
<accession>A0A0M4LHV9</accession>
<dbReference type="Proteomes" id="UP000067206">
    <property type="component" value="Chromosome"/>
</dbReference>
<dbReference type="AlphaFoldDB" id="A0A0M4LHV9"/>
<gene>
    <name evidence="1" type="ORF">RY67_1166</name>
</gene>
<sequence length="410" mass="46301">MARKERRVKSSNQARNAFILNNTKYVQYLLPAVSIVITITETWTYPPREIITWILVIIHISTLALMAVHPLLGSNLLLAAFIFGCFIPDTSGPSFLWGTWLALAYIGLYIKPPYGAVYPLTISAIRMWRFSLTKTPFDEYAMLLFIMFLAFFIGRAISWRNLANQVEKDKLKAEKIQQHLSMVRKENIAVSKIHDSVSGNLTYMAIMLDNKSARHDCSFSEEEISNLRAMIVKTLEEIRIAINVMNGNDVASLNNVDMPYIRRLQSIAEQGDKFLSTLGFSGKTCIPSEFSEKISNDYFNEVESLLQELYTNTAAHAKPNSGYYISITCKDLMISIDQVNEVSADSLFPDKPVSENGLKLHEKRIQSLGGTARTSSEDGTWQFHAQIPLSLSYEVTDPIYGMGADWKHPN</sequence>
<dbReference type="InterPro" id="IPR036890">
    <property type="entry name" value="HATPase_C_sf"/>
</dbReference>
<organism evidence="1 2">
    <name type="scientific">Bifidobacterium longum subsp. infantis</name>
    <dbReference type="NCBI Taxonomy" id="1682"/>
    <lineage>
        <taxon>Bacteria</taxon>
        <taxon>Bacillati</taxon>
        <taxon>Actinomycetota</taxon>
        <taxon>Actinomycetes</taxon>
        <taxon>Bifidobacteriales</taxon>
        <taxon>Bifidobacteriaceae</taxon>
        <taxon>Bifidobacterium</taxon>
    </lineage>
</organism>
<dbReference type="RefSeq" id="WP_174510697.1">
    <property type="nucleotide sequence ID" value="NZ_CP010411.1"/>
</dbReference>
<dbReference type="Gene3D" id="3.30.565.10">
    <property type="entry name" value="Histidine kinase-like ATPase, C-terminal domain"/>
    <property type="match status" value="1"/>
</dbReference>
<name>A0A0M4LHV9_BIFLI</name>
<reference evidence="1 2" key="1">
    <citation type="submission" date="2014-12" db="EMBL/GenBank/DDBJ databases">
        <title>Complete genome sequence of Bifidobacterium longum subsp. infantis BT1.</title>
        <authorList>
            <person name="Kim J.F."/>
            <person name="Kwak M.-J."/>
        </authorList>
    </citation>
    <scope>NUCLEOTIDE SEQUENCE [LARGE SCALE GENOMIC DNA]</scope>
    <source>
        <strain evidence="1 2">BT1</strain>
    </source>
</reference>
<evidence type="ECO:0000313" key="1">
    <source>
        <dbReference type="EMBL" id="ALE09200.1"/>
    </source>
</evidence>
<protein>
    <submittedName>
        <fullName evidence="1">Uncharacterized protein</fullName>
    </submittedName>
</protein>
<dbReference type="EMBL" id="CP010411">
    <property type="protein sequence ID" value="ALE09200.1"/>
    <property type="molecule type" value="Genomic_DNA"/>
</dbReference>